<sequence length="367" mass="40691">MKKHTTTKKPMSAVDVSVCTTIAVDLAKKVFQVAGEEAQGQLVYEQRIKSREAFQVFLQKLPTGVTVLMETGPGAQAWARMLQAQGNPVRILPAQRVAEHRSGAKNDRNDAHAILRAGRDCSIAAVPVKSIAALAMQACHRIRRGYVRRRTATGNQIRGLLLEQGIALAQGEAALSQGVPRVLEDASQPLPDLLRELIDEMLSEWKRLGERIAALTESLEECANADQAAKRLMTVRGIGPITATALLAKQTEPERFATARQFAAYFGIVPDQHSSGQKVRLGKMNKRGDAYVRSLMVVGAHAVLKQLRPDSEHPDDRRLQRWLQRLGRKGAAVRLANRNLRIAWVLLRSEQTYQRKPNACQEIEMSH</sequence>
<comment type="caution">
    <text evidence="3">The sequence shown here is derived from an EMBL/GenBank/DDBJ whole genome shotgun (WGS) entry which is preliminary data.</text>
</comment>
<keyword evidence="4" id="KW-1185">Reference proteome</keyword>
<proteinExistence type="predicted"/>
<evidence type="ECO:0000259" key="1">
    <source>
        <dbReference type="Pfam" id="PF01548"/>
    </source>
</evidence>
<organism evidence="3 4">
    <name type="scientific">Pseudomonas delhiensis</name>
    <dbReference type="NCBI Taxonomy" id="366289"/>
    <lineage>
        <taxon>Bacteria</taxon>
        <taxon>Pseudomonadati</taxon>
        <taxon>Pseudomonadota</taxon>
        <taxon>Gammaproteobacteria</taxon>
        <taxon>Pseudomonadales</taxon>
        <taxon>Pseudomonadaceae</taxon>
        <taxon>Pseudomonas</taxon>
    </lineage>
</organism>
<feature type="domain" description="Transposase IS116/IS110/IS902 C-terminal" evidence="2">
    <location>
        <begin position="230"/>
        <end position="309"/>
    </location>
</feature>
<dbReference type="InterPro" id="IPR003346">
    <property type="entry name" value="Transposase_20"/>
</dbReference>
<name>A0ABY1T536_9PSED</name>
<dbReference type="EMBL" id="FZPC01000077">
    <property type="protein sequence ID" value="SNT57293.1"/>
    <property type="molecule type" value="Genomic_DNA"/>
</dbReference>
<protein>
    <submittedName>
        <fullName evidence="3">Transposase</fullName>
    </submittedName>
</protein>
<evidence type="ECO:0000313" key="4">
    <source>
        <dbReference type="Proteomes" id="UP000198309"/>
    </source>
</evidence>
<dbReference type="InterPro" id="IPR002525">
    <property type="entry name" value="Transp_IS110-like_N"/>
</dbReference>
<dbReference type="InterPro" id="IPR047650">
    <property type="entry name" value="Transpos_IS110"/>
</dbReference>
<gene>
    <name evidence="3" type="ORF">SAMN06295949_1771</name>
</gene>
<dbReference type="Proteomes" id="UP000198309">
    <property type="component" value="Unassembled WGS sequence"/>
</dbReference>
<evidence type="ECO:0000259" key="2">
    <source>
        <dbReference type="Pfam" id="PF02371"/>
    </source>
</evidence>
<feature type="domain" description="Transposase IS110-like N-terminal" evidence="1">
    <location>
        <begin position="23"/>
        <end position="162"/>
    </location>
</feature>
<reference evidence="3 4" key="1">
    <citation type="submission" date="2017-06" db="EMBL/GenBank/DDBJ databases">
        <authorList>
            <person name="Varghese N."/>
            <person name="Submissions S."/>
        </authorList>
    </citation>
    <scope>NUCLEOTIDE SEQUENCE [LARGE SCALE GENOMIC DNA]</scope>
    <source>
        <strain evidence="3 4">RLD-1</strain>
    </source>
</reference>
<dbReference type="PANTHER" id="PTHR33055">
    <property type="entry name" value="TRANSPOSASE FOR INSERTION SEQUENCE ELEMENT IS1111A"/>
    <property type="match status" value="1"/>
</dbReference>
<accession>A0ABY1T536</accession>
<dbReference type="PANTHER" id="PTHR33055:SF3">
    <property type="entry name" value="PUTATIVE TRANSPOSASE FOR IS117-RELATED"/>
    <property type="match status" value="1"/>
</dbReference>
<evidence type="ECO:0000313" key="3">
    <source>
        <dbReference type="EMBL" id="SNT57293.1"/>
    </source>
</evidence>
<dbReference type="Pfam" id="PF01548">
    <property type="entry name" value="DEDD_Tnp_IS110"/>
    <property type="match status" value="1"/>
</dbReference>
<dbReference type="Pfam" id="PF02371">
    <property type="entry name" value="Transposase_20"/>
    <property type="match status" value="1"/>
</dbReference>
<dbReference type="NCBIfam" id="NF033542">
    <property type="entry name" value="transpos_IS110"/>
    <property type="match status" value="1"/>
</dbReference>